<organism evidence="9 10">
    <name type="scientific">Paenibacillus whitsoniae</name>
    <dbReference type="NCBI Taxonomy" id="2496558"/>
    <lineage>
        <taxon>Bacteria</taxon>
        <taxon>Bacillati</taxon>
        <taxon>Bacillota</taxon>
        <taxon>Bacilli</taxon>
        <taxon>Bacillales</taxon>
        <taxon>Paenibacillaceae</taxon>
        <taxon>Paenibacillus</taxon>
    </lineage>
</organism>
<evidence type="ECO:0000259" key="5">
    <source>
        <dbReference type="Pfam" id="PF00703"/>
    </source>
</evidence>
<reference evidence="9 10" key="1">
    <citation type="submission" date="2018-12" db="EMBL/GenBank/DDBJ databases">
        <title>Bacillus ochoae sp. nov., Paenibacillus whitsoniae sp. nov., Paenibacillus spiritus sp. nov. Isolated from the Mars Exploration Rover during spacecraft assembly.</title>
        <authorList>
            <person name="Seuylemezian A."/>
            <person name="Vaishampayan P."/>
        </authorList>
    </citation>
    <scope>NUCLEOTIDE SEQUENCE [LARGE SCALE GENOMIC DNA]</scope>
    <source>
        <strain evidence="9 10">MER 54</strain>
    </source>
</reference>
<dbReference type="PANTHER" id="PTHR42732:SF1">
    <property type="entry name" value="BETA-MANNOSIDASE"/>
    <property type="match status" value="1"/>
</dbReference>
<dbReference type="InterPro" id="IPR006103">
    <property type="entry name" value="Glyco_hydro_2_cat"/>
</dbReference>
<evidence type="ECO:0000256" key="2">
    <source>
        <dbReference type="ARBA" id="ARBA00022801"/>
    </source>
</evidence>
<dbReference type="GO" id="GO:0005975">
    <property type="term" value="P:carbohydrate metabolic process"/>
    <property type="evidence" value="ECO:0007669"/>
    <property type="project" value="InterPro"/>
</dbReference>
<sequence length="1225" mass="132821">MGLQGVGNRLRMKHVVVMVMLLFMATLLLTRTAHADTSREQVSLNGVWDFYPSGGTTRYDITVPSLWDGAGFGYSSAWATLSYGVYKRNFTVPSSMNGKEIFLSFSNVAPLAKVFVNGTQLATETDGYLMTRLPYKLDVTSLVNVGSSNTLEVRVWGYGSLPADALDSSGKSLYPLGIDNQTFGQGRGITDDVALVASPKVFISDTQVITNLKNNTDPSDDEITLKITVTNATAASQTVTVTNSAQLVGGTTEKTFSDQPVTLAANSSQQVTLSSVSWTNAKYWWTHDPKLYDLQTSLTQTGTTIDSLSTRFGFRQFTVTSNYFQLNGIKTNLRGDALQFNWHTGSVHGPGPSASQSFANSSIAELKKTMDAWKTTYNVARTHLKGDVKEFYDYADQIGLLVIDETPFWQYQTVHSYNTVAMDHVSKWVKQWVGASKNHAGIVIWSGGNENWVSATTLNSTVLHPTIEAAITSIDSTRPIIQDDFTTTYEENHHYTGGYPISWLNNSNLYGLYTNNSTKPKGEGEAFTPSGGFPTLNADGTYNATLSKDLYNDNLVSQAVWHRAADRMTRAMRYAGLADIRYYANWIYSYEPIEDTIRPIWTDLTAPGLKPVEINRPVFNAYDASKPSSIPSDSYMYTQNTYSPVAAFDKDGDKNNLIGVNPPVFPAGAATTRTIIVYNDEQRDGTSIDVGWEAGYVDPATQTYTSFQTGTFNVMVPYGNKVEQTISFNVPNGVSAKWLQLTLTAKKGTTVKFQEKNQLGAIGSFPAPQIDVPATINVGMKNLSNSSQLHKLKIVNRGGGLSTSWSVSGQGDWLSLTQTSGNLRGEREIYFTVNPMGLAPNTNYSKTLTFTEAGGSTDTVIISFQTDSNPGTGGSGNVKLLSDDFESGAASGWTAASGTWSVVTDGSTKVYNQSSTATGGATAYIGDSAWQHYAVSAKVKADAFDAGNYAGVGVLARYQDSSNYYAFMYYKLTNTLKIVKVAGGVAGDLITAPYTMSLGTWYDLKGVVNGPTLELWMNGTKLLTTTDTTLTSGKVGLYAHRANAKFDNVSVTPMFGDDFESGTAASWANTGGTWGVVTDGTQVFSQSDNTAANLSAYAGLASWQNYTVSAKLKADSFNSGNYAGIGLVARRVDSNNYYSFTYYKLTNSLKIGKVAGGTSTDLITVPYTLNTGTWYDFKAVVNGSTLELWVNGTKQLTATDSAFAAGQIGLYSHRANSKFDNISVY</sequence>
<dbReference type="RefSeq" id="WP_126144695.1">
    <property type="nucleotide sequence ID" value="NZ_RXHU01000110.1"/>
</dbReference>
<feature type="domain" description="Glycoside hydrolase family 2 immunoglobulin-like beta-sandwich" evidence="5">
    <location>
        <begin position="201"/>
        <end position="315"/>
    </location>
</feature>
<dbReference type="GO" id="GO:0004553">
    <property type="term" value="F:hydrolase activity, hydrolyzing O-glycosyl compounds"/>
    <property type="evidence" value="ECO:0007669"/>
    <property type="project" value="InterPro"/>
</dbReference>
<evidence type="ECO:0000313" key="9">
    <source>
        <dbReference type="EMBL" id="RTE02869.1"/>
    </source>
</evidence>
<keyword evidence="10" id="KW-1185">Reference proteome</keyword>
<feature type="domain" description="3-keto-alpha-glucoside-1,2-lyase/3-keto-2-hydroxy-glucal hydratase" evidence="7">
    <location>
        <begin position="888"/>
        <end position="1051"/>
    </location>
</feature>
<name>A0A3S0AKA4_9BACL</name>
<evidence type="ECO:0000256" key="4">
    <source>
        <dbReference type="SAM" id="SignalP"/>
    </source>
</evidence>
<keyword evidence="2" id="KW-0378">Hydrolase</keyword>
<feature type="domain" description="3-keto-alpha-glucoside-1,2-lyase/3-keto-2-hydroxy-glucal hydratase" evidence="7">
    <location>
        <begin position="1059"/>
        <end position="1224"/>
    </location>
</feature>
<proteinExistence type="inferred from homology"/>
<evidence type="ECO:0000259" key="8">
    <source>
        <dbReference type="Pfam" id="PF22666"/>
    </source>
</evidence>
<dbReference type="InterPro" id="IPR036156">
    <property type="entry name" value="Beta-gal/glucu_dom_sf"/>
</dbReference>
<feature type="signal peptide" evidence="4">
    <location>
        <begin position="1"/>
        <end position="35"/>
    </location>
</feature>
<evidence type="ECO:0000313" key="10">
    <source>
        <dbReference type="Proteomes" id="UP000276128"/>
    </source>
</evidence>
<dbReference type="Pfam" id="PF02836">
    <property type="entry name" value="Glyco_hydro_2_C"/>
    <property type="match status" value="1"/>
</dbReference>
<dbReference type="InterPro" id="IPR051913">
    <property type="entry name" value="GH2_Domain-Containing"/>
</dbReference>
<dbReference type="Gene3D" id="2.60.120.260">
    <property type="entry name" value="Galactose-binding domain-like"/>
    <property type="match status" value="1"/>
</dbReference>
<dbReference type="SUPFAM" id="SSF49303">
    <property type="entry name" value="beta-Galactosidase/glucuronidase domain"/>
    <property type="match status" value="1"/>
</dbReference>
<dbReference type="InterPro" id="IPR013783">
    <property type="entry name" value="Ig-like_fold"/>
</dbReference>
<dbReference type="PANTHER" id="PTHR42732">
    <property type="entry name" value="BETA-GALACTOSIDASE"/>
    <property type="match status" value="1"/>
</dbReference>
<dbReference type="InterPro" id="IPR017853">
    <property type="entry name" value="GH"/>
</dbReference>
<dbReference type="Pfam" id="PF00703">
    <property type="entry name" value="Glyco_hydro_2"/>
    <property type="match status" value="1"/>
</dbReference>
<dbReference type="Proteomes" id="UP000276128">
    <property type="component" value="Unassembled WGS sequence"/>
</dbReference>
<keyword evidence="4" id="KW-0732">Signal</keyword>
<dbReference type="SUPFAM" id="SSF51445">
    <property type="entry name" value="(Trans)glycosidases"/>
    <property type="match status" value="1"/>
</dbReference>
<comment type="similarity">
    <text evidence="1">Belongs to the glycosyl hydrolase 2 family.</text>
</comment>
<evidence type="ECO:0000256" key="1">
    <source>
        <dbReference type="ARBA" id="ARBA00007401"/>
    </source>
</evidence>
<dbReference type="Gene3D" id="2.60.120.560">
    <property type="entry name" value="Exo-inulinase, domain 1"/>
    <property type="match status" value="2"/>
</dbReference>
<gene>
    <name evidence="9" type="ORF">EJQ19_28870</name>
</gene>
<feature type="chain" id="PRO_5018676612" evidence="4">
    <location>
        <begin position="36"/>
        <end position="1225"/>
    </location>
</feature>
<accession>A0A3S0AKA4</accession>
<dbReference type="SUPFAM" id="SSF49899">
    <property type="entry name" value="Concanavalin A-like lectins/glucanases"/>
    <property type="match status" value="2"/>
</dbReference>
<dbReference type="InterPro" id="IPR013320">
    <property type="entry name" value="ConA-like_dom_sf"/>
</dbReference>
<dbReference type="Pfam" id="PF22666">
    <property type="entry name" value="Glyco_hydro_2_N2"/>
    <property type="match status" value="1"/>
</dbReference>
<evidence type="ECO:0000259" key="6">
    <source>
        <dbReference type="Pfam" id="PF02836"/>
    </source>
</evidence>
<dbReference type="InterPro" id="IPR006102">
    <property type="entry name" value="Ig-like_GH2"/>
</dbReference>
<evidence type="ECO:0000256" key="3">
    <source>
        <dbReference type="ARBA" id="ARBA00023295"/>
    </source>
</evidence>
<dbReference type="EMBL" id="RXHU01000110">
    <property type="protein sequence ID" value="RTE02869.1"/>
    <property type="molecule type" value="Genomic_DNA"/>
</dbReference>
<feature type="domain" description="Beta-mannosidase-like galactose-binding" evidence="8">
    <location>
        <begin position="82"/>
        <end position="155"/>
    </location>
</feature>
<evidence type="ECO:0000259" key="7">
    <source>
        <dbReference type="Pfam" id="PF06439"/>
    </source>
</evidence>
<dbReference type="Pfam" id="PF06439">
    <property type="entry name" value="3keto-disac_hyd"/>
    <property type="match status" value="2"/>
</dbReference>
<dbReference type="Gene3D" id="2.60.40.10">
    <property type="entry name" value="Immunoglobulins"/>
    <property type="match status" value="1"/>
</dbReference>
<dbReference type="OrthoDB" id="9801077at2"/>
<protein>
    <submittedName>
        <fullName evidence="9">DUF1080 domain-containing protein</fullName>
    </submittedName>
</protein>
<keyword evidence="3" id="KW-0326">Glycosidase</keyword>
<dbReference type="Gene3D" id="3.20.20.80">
    <property type="entry name" value="Glycosidases"/>
    <property type="match status" value="1"/>
</dbReference>
<feature type="domain" description="Glycoside hydrolase family 2 catalytic" evidence="6">
    <location>
        <begin position="375"/>
        <end position="482"/>
    </location>
</feature>
<dbReference type="InterPro" id="IPR008979">
    <property type="entry name" value="Galactose-bd-like_sf"/>
</dbReference>
<dbReference type="InterPro" id="IPR054593">
    <property type="entry name" value="Beta-mannosidase-like_N2"/>
</dbReference>
<dbReference type="InterPro" id="IPR010496">
    <property type="entry name" value="AL/BT2_dom"/>
</dbReference>
<dbReference type="AlphaFoldDB" id="A0A3S0AKA4"/>
<dbReference type="SUPFAM" id="SSF49785">
    <property type="entry name" value="Galactose-binding domain-like"/>
    <property type="match status" value="1"/>
</dbReference>
<comment type="caution">
    <text evidence="9">The sequence shown here is derived from an EMBL/GenBank/DDBJ whole genome shotgun (WGS) entry which is preliminary data.</text>
</comment>